<dbReference type="NCBIfam" id="TIGR00114">
    <property type="entry name" value="lumazine-synth"/>
    <property type="match status" value="1"/>
</dbReference>
<comment type="catalytic activity">
    <reaction evidence="6">
        <text>(2S)-2-hydroxy-3-oxobutyl phosphate + 5-amino-6-(D-ribitylamino)uracil = 6,7-dimethyl-8-(1-D-ribityl)lumazine + phosphate + 2 H2O + H(+)</text>
        <dbReference type="Rhea" id="RHEA:26152"/>
        <dbReference type="ChEBI" id="CHEBI:15377"/>
        <dbReference type="ChEBI" id="CHEBI:15378"/>
        <dbReference type="ChEBI" id="CHEBI:15934"/>
        <dbReference type="ChEBI" id="CHEBI:43474"/>
        <dbReference type="ChEBI" id="CHEBI:58201"/>
        <dbReference type="ChEBI" id="CHEBI:58830"/>
        <dbReference type="EC" id="2.5.1.78"/>
    </reaction>
</comment>
<name>A0A481YMA2_9VIRU</name>
<gene>
    <name evidence="7" type="ORF">LCDPAC01_00110</name>
</gene>
<dbReference type="InterPro" id="IPR036467">
    <property type="entry name" value="LS/RS_sf"/>
</dbReference>
<dbReference type="SUPFAM" id="SSF52121">
    <property type="entry name" value="Lumazine synthase"/>
    <property type="match status" value="1"/>
</dbReference>
<dbReference type="PANTHER" id="PTHR21058:SF0">
    <property type="entry name" value="6,7-DIMETHYL-8-RIBITYLLUMAZINE SYNTHASE"/>
    <property type="match status" value="1"/>
</dbReference>
<evidence type="ECO:0000256" key="2">
    <source>
        <dbReference type="ARBA" id="ARBA00007424"/>
    </source>
</evidence>
<evidence type="ECO:0000256" key="3">
    <source>
        <dbReference type="ARBA" id="ARBA00012664"/>
    </source>
</evidence>
<proteinExistence type="inferred from homology"/>
<dbReference type="GO" id="GO:0009231">
    <property type="term" value="P:riboflavin biosynthetic process"/>
    <property type="evidence" value="ECO:0007669"/>
    <property type="project" value="UniProtKB-UniPathway"/>
</dbReference>
<accession>A0A481YMA2</accession>
<dbReference type="EC" id="2.5.1.78" evidence="3"/>
<reference evidence="7" key="1">
    <citation type="journal article" date="2019" name="MBio">
        <title>Virus Genomes from Deep Sea Sediments Expand the Ocean Megavirome and Support Independent Origins of Viral Gigantism.</title>
        <authorList>
            <person name="Backstrom D."/>
            <person name="Yutin N."/>
            <person name="Jorgensen S.L."/>
            <person name="Dharamshi J."/>
            <person name="Homa F."/>
            <person name="Zaremba-Niedwiedzka K."/>
            <person name="Spang A."/>
            <person name="Wolf Y.I."/>
            <person name="Koonin E.V."/>
            <person name="Ettema T.J."/>
        </authorList>
    </citation>
    <scope>NUCLEOTIDE SEQUENCE</scope>
</reference>
<dbReference type="Pfam" id="PF00885">
    <property type="entry name" value="DMRL_synthase"/>
    <property type="match status" value="1"/>
</dbReference>
<keyword evidence="4" id="KW-0686">Riboflavin biosynthesis</keyword>
<dbReference type="EMBL" id="MK500278">
    <property type="protein sequence ID" value="QBK84530.1"/>
    <property type="molecule type" value="Genomic_DNA"/>
</dbReference>
<evidence type="ECO:0000256" key="6">
    <source>
        <dbReference type="ARBA" id="ARBA00048785"/>
    </source>
</evidence>
<evidence type="ECO:0000313" key="7">
    <source>
        <dbReference type="EMBL" id="QBK84530.1"/>
    </source>
</evidence>
<evidence type="ECO:0000256" key="1">
    <source>
        <dbReference type="ARBA" id="ARBA00004917"/>
    </source>
</evidence>
<dbReference type="Gene3D" id="3.40.50.960">
    <property type="entry name" value="Lumazine/riboflavin synthase"/>
    <property type="match status" value="1"/>
</dbReference>
<protein>
    <recommendedName>
        <fullName evidence="3">6,7-dimethyl-8-ribityllumazine synthase</fullName>
        <ecNumber evidence="3">2.5.1.78</ecNumber>
    </recommendedName>
</protein>
<organism evidence="7">
    <name type="scientific">Pithovirus LCDPAC01</name>
    <dbReference type="NCBI Taxonomy" id="2506600"/>
    <lineage>
        <taxon>Viruses</taxon>
        <taxon>Pithoviruses</taxon>
    </lineage>
</organism>
<keyword evidence="5" id="KW-0808">Transferase</keyword>
<dbReference type="InterPro" id="IPR002180">
    <property type="entry name" value="LS/RS"/>
</dbReference>
<dbReference type="GO" id="GO:0000906">
    <property type="term" value="F:6,7-dimethyl-8-ribityllumazine synthase activity"/>
    <property type="evidence" value="ECO:0007669"/>
    <property type="project" value="UniProtKB-EC"/>
</dbReference>
<dbReference type="HAMAP" id="MF_00178">
    <property type="entry name" value="Lumazine_synth"/>
    <property type="match status" value="1"/>
</dbReference>
<dbReference type="InterPro" id="IPR034964">
    <property type="entry name" value="LS"/>
</dbReference>
<evidence type="ECO:0000256" key="4">
    <source>
        <dbReference type="ARBA" id="ARBA00022619"/>
    </source>
</evidence>
<comment type="similarity">
    <text evidence="2">Belongs to the DMRL synthase family.</text>
</comment>
<dbReference type="UniPathway" id="UPA00275">
    <property type="reaction ID" value="UER00404"/>
</dbReference>
<comment type="pathway">
    <text evidence="1">Cofactor biosynthesis; riboflavin biosynthesis; riboflavin from 2-hydroxy-3-oxobutyl phosphate and 5-amino-6-(D-ribitylamino)uracil: step 1/2.</text>
</comment>
<dbReference type="PANTHER" id="PTHR21058">
    <property type="entry name" value="6,7-DIMETHYL-8-RIBITYLLUMAZINE SYNTHASE DMRL SYNTHASE LUMAZINE SYNTHASE"/>
    <property type="match status" value="1"/>
</dbReference>
<sequence>MNHYEGNMMAKGLKIAVVCSKFHSLFTDKMLKGAIETFSAHGGTPDNLMIVRVAGAYEIPLVVEKIASKFDAVVSLGMVIDGVTHHADNINSVTAGAIYSASVNTKTPIIYGIVTAKTLEQGINRAGVKCGNSGEGYMKIGIEMANLHKKLDSQFRQRLSKL</sequence>
<dbReference type="CDD" id="cd09209">
    <property type="entry name" value="Lumazine_synthase-I"/>
    <property type="match status" value="1"/>
</dbReference>
<evidence type="ECO:0000256" key="5">
    <source>
        <dbReference type="ARBA" id="ARBA00022679"/>
    </source>
</evidence>